<dbReference type="NCBIfam" id="TIGR01844">
    <property type="entry name" value="type_I_sec_TolC"/>
    <property type="match status" value="1"/>
</dbReference>
<dbReference type="Proteomes" id="UP000245916">
    <property type="component" value="Unassembled WGS sequence"/>
</dbReference>
<evidence type="ECO:0000256" key="4">
    <source>
        <dbReference type="ARBA" id="ARBA00022452"/>
    </source>
</evidence>
<keyword evidence="7" id="KW-0998">Cell outer membrane</keyword>
<dbReference type="InterPro" id="IPR010130">
    <property type="entry name" value="T1SS_OMP_TolC"/>
</dbReference>
<name>A0A2U2J5D1_9SPHN</name>
<gene>
    <name evidence="11" type="ORF">DF286_12135</name>
</gene>
<dbReference type="GO" id="GO:0009279">
    <property type="term" value="C:cell outer membrane"/>
    <property type="evidence" value="ECO:0007669"/>
    <property type="project" value="UniProtKB-SubCell"/>
</dbReference>
<dbReference type="GO" id="GO:1990281">
    <property type="term" value="C:efflux pump complex"/>
    <property type="evidence" value="ECO:0007669"/>
    <property type="project" value="TreeGrafter"/>
</dbReference>
<evidence type="ECO:0008006" key="13">
    <source>
        <dbReference type="Google" id="ProtNLM"/>
    </source>
</evidence>
<keyword evidence="10" id="KW-0732">Signal</keyword>
<evidence type="ECO:0000256" key="1">
    <source>
        <dbReference type="ARBA" id="ARBA00004442"/>
    </source>
</evidence>
<dbReference type="InterPro" id="IPR051906">
    <property type="entry name" value="TolC-like"/>
</dbReference>
<comment type="caution">
    <text evidence="11">The sequence shown here is derived from an EMBL/GenBank/DDBJ whole genome shotgun (WGS) entry which is preliminary data.</text>
</comment>
<dbReference type="GO" id="GO:0015288">
    <property type="term" value="F:porin activity"/>
    <property type="evidence" value="ECO:0007669"/>
    <property type="project" value="TreeGrafter"/>
</dbReference>
<accession>A0A2U2J5D1</accession>
<feature type="region of interest" description="Disordered" evidence="9">
    <location>
        <begin position="468"/>
        <end position="503"/>
    </location>
</feature>
<keyword evidence="4" id="KW-1134">Transmembrane beta strand</keyword>
<evidence type="ECO:0000256" key="3">
    <source>
        <dbReference type="ARBA" id="ARBA00022448"/>
    </source>
</evidence>
<evidence type="ECO:0000256" key="2">
    <source>
        <dbReference type="ARBA" id="ARBA00007613"/>
    </source>
</evidence>
<evidence type="ECO:0000313" key="11">
    <source>
        <dbReference type="EMBL" id="PWG03540.1"/>
    </source>
</evidence>
<keyword evidence="6" id="KW-0472">Membrane</keyword>
<evidence type="ECO:0000256" key="9">
    <source>
        <dbReference type="SAM" id="MobiDB-lite"/>
    </source>
</evidence>
<dbReference type="Pfam" id="PF02321">
    <property type="entry name" value="OEP"/>
    <property type="match status" value="2"/>
</dbReference>
<keyword evidence="8" id="KW-0175">Coiled coil</keyword>
<dbReference type="PANTHER" id="PTHR30026:SF22">
    <property type="entry name" value="OUTER MEMBRANE EFFLUX PROTEIN"/>
    <property type="match status" value="1"/>
</dbReference>
<feature type="chain" id="PRO_5015705932" description="Type I secretion protein TolC" evidence="10">
    <location>
        <begin position="25"/>
        <end position="503"/>
    </location>
</feature>
<keyword evidence="12" id="KW-1185">Reference proteome</keyword>
<dbReference type="OrthoDB" id="9789368at2"/>
<evidence type="ECO:0000256" key="5">
    <source>
        <dbReference type="ARBA" id="ARBA00022692"/>
    </source>
</evidence>
<protein>
    <recommendedName>
        <fullName evidence="13">Type I secretion protein TolC</fullName>
    </recommendedName>
</protein>
<organism evidence="11 12">
    <name type="scientific">Allosphingosinicella humi</name>
    <dbReference type="NCBI Taxonomy" id="2068657"/>
    <lineage>
        <taxon>Bacteria</taxon>
        <taxon>Pseudomonadati</taxon>
        <taxon>Pseudomonadota</taxon>
        <taxon>Alphaproteobacteria</taxon>
        <taxon>Sphingomonadales</taxon>
        <taxon>Sphingomonadaceae</taxon>
        <taxon>Allosphingosinicella</taxon>
    </lineage>
</organism>
<dbReference type="SUPFAM" id="SSF56954">
    <property type="entry name" value="Outer membrane efflux proteins (OEP)"/>
    <property type="match status" value="1"/>
</dbReference>
<dbReference type="Gene3D" id="1.20.1600.10">
    <property type="entry name" value="Outer membrane efflux proteins (OEP)"/>
    <property type="match status" value="1"/>
</dbReference>
<evidence type="ECO:0000256" key="8">
    <source>
        <dbReference type="SAM" id="Coils"/>
    </source>
</evidence>
<comment type="similarity">
    <text evidence="2">Belongs to the outer membrane factor (OMF) (TC 1.B.17) family.</text>
</comment>
<dbReference type="InterPro" id="IPR003423">
    <property type="entry name" value="OMP_efflux"/>
</dbReference>
<dbReference type="GO" id="GO:0015562">
    <property type="term" value="F:efflux transmembrane transporter activity"/>
    <property type="evidence" value="ECO:0007669"/>
    <property type="project" value="InterPro"/>
</dbReference>
<evidence type="ECO:0000256" key="7">
    <source>
        <dbReference type="ARBA" id="ARBA00023237"/>
    </source>
</evidence>
<sequence length="503" mass="53226">MRGGLLTATALAALLAAGTGQSQTAVQQPVSPAQAQVPDQADTETLRDALIQTYRSNPTLTAQRAQVRTLDEGVAIAKAQGRPQLSATAGVNQDLTRTGGGNGRNFNAGVDLSLPLFQGGRVRNSVRAADARVLAGRANLRATQGDIFTEAVAAYMDVIRDRSVVTLNRNQVGVLETNLQASEDRFEVGDLTRTDVAQSEARLSLARSNLATAEGQLEGSEENYRRVIGELPGDLQPPPPLPPLPQTPDQAVEIALANNQDLVSIQNQVRAAGLDVRVASADRLPTVSAIGSGRYTNFLGSQDGRFGTAPGELPNTETVTGAGVQATIPLYQGGLVGARVRQAQAFQSQLIEQGIEIERAVVANSRAAFASYQAALDAIESNEIAVAANQLALEGTRAEQSVGTRNVLDVLNAEQELLNSQVALVTARRDAYVAGFQLLNAMGQAEIEDLNLDGGYIYDPAVNYERVSDRASDWDSDPQPQPVATRTVGYGPPENTPVTPSDE</sequence>
<feature type="signal peptide" evidence="10">
    <location>
        <begin position="1"/>
        <end position="24"/>
    </location>
</feature>
<reference evidence="11 12" key="1">
    <citation type="submission" date="2018-05" db="EMBL/GenBank/DDBJ databases">
        <title>Genome of Sphingosinicella humi QZX222.</title>
        <authorList>
            <person name="Qiao Z."/>
            <person name="Wang G."/>
        </authorList>
    </citation>
    <scope>NUCLEOTIDE SEQUENCE [LARGE SCALE GENOMIC DNA]</scope>
    <source>
        <strain evidence="11 12">QZX222</strain>
    </source>
</reference>
<keyword evidence="3" id="KW-0813">Transport</keyword>
<proteinExistence type="inferred from homology"/>
<evidence type="ECO:0000256" key="6">
    <source>
        <dbReference type="ARBA" id="ARBA00023136"/>
    </source>
</evidence>
<dbReference type="EMBL" id="QFFF01000001">
    <property type="protein sequence ID" value="PWG03540.1"/>
    <property type="molecule type" value="Genomic_DNA"/>
</dbReference>
<comment type="subcellular location">
    <subcellularLocation>
        <location evidence="1">Cell outer membrane</location>
    </subcellularLocation>
</comment>
<dbReference type="PANTHER" id="PTHR30026">
    <property type="entry name" value="OUTER MEMBRANE PROTEIN TOLC"/>
    <property type="match status" value="1"/>
</dbReference>
<feature type="coiled-coil region" evidence="8">
    <location>
        <begin position="196"/>
        <end position="223"/>
    </location>
</feature>
<dbReference type="AlphaFoldDB" id="A0A2U2J5D1"/>
<evidence type="ECO:0000313" key="12">
    <source>
        <dbReference type="Proteomes" id="UP000245916"/>
    </source>
</evidence>
<evidence type="ECO:0000256" key="10">
    <source>
        <dbReference type="SAM" id="SignalP"/>
    </source>
</evidence>
<keyword evidence="5" id="KW-0812">Transmembrane</keyword>